<evidence type="ECO:0008006" key="3">
    <source>
        <dbReference type="Google" id="ProtNLM"/>
    </source>
</evidence>
<keyword evidence="2" id="KW-1185">Reference proteome</keyword>
<dbReference type="Proteomes" id="UP001432027">
    <property type="component" value="Unassembled WGS sequence"/>
</dbReference>
<proteinExistence type="predicted"/>
<protein>
    <recommendedName>
        <fullName evidence="3">Cytochrome P450</fullName>
    </recommendedName>
</protein>
<comment type="caution">
    <text evidence="1">The sequence shown here is derived from an EMBL/GenBank/DDBJ whole genome shotgun (WGS) entry which is preliminary data.</text>
</comment>
<evidence type="ECO:0000313" key="1">
    <source>
        <dbReference type="EMBL" id="GMS83701.1"/>
    </source>
</evidence>
<feature type="non-terminal residue" evidence="1">
    <location>
        <position position="1"/>
    </location>
</feature>
<evidence type="ECO:0000313" key="2">
    <source>
        <dbReference type="Proteomes" id="UP001432027"/>
    </source>
</evidence>
<dbReference type="EMBL" id="BTSX01000002">
    <property type="protein sequence ID" value="GMS83701.1"/>
    <property type="molecule type" value="Genomic_DNA"/>
</dbReference>
<dbReference type="AlphaFoldDB" id="A0AAV5SKE1"/>
<gene>
    <name evidence="1" type="ORF">PENTCL1PPCAC_5876</name>
</gene>
<name>A0AAV5SKE1_9BILA</name>
<accession>A0AAV5SKE1</accession>
<sequence>HPLFLDAEDVTLRIARDLVHSGTIPYPEQYDGRLLKQTYDILMMPVIYNPVFSMGEFNSRDSHSIMTEVQGAMIDFGSYEWMKWFMKRLDFFDFNKSDFSYYRRTIAERELCLRDEMQIKRIQEALNSGESMKSQDEIRMDSFVNSIVEKITRGERLVQIRPPFADKKTADKLARFIRSRRMPPTDF</sequence>
<organism evidence="1 2">
    <name type="scientific">Pristionchus entomophagus</name>
    <dbReference type="NCBI Taxonomy" id="358040"/>
    <lineage>
        <taxon>Eukaryota</taxon>
        <taxon>Metazoa</taxon>
        <taxon>Ecdysozoa</taxon>
        <taxon>Nematoda</taxon>
        <taxon>Chromadorea</taxon>
        <taxon>Rhabditida</taxon>
        <taxon>Rhabditina</taxon>
        <taxon>Diplogasteromorpha</taxon>
        <taxon>Diplogasteroidea</taxon>
        <taxon>Neodiplogasteridae</taxon>
        <taxon>Pristionchus</taxon>
    </lineage>
</organism>
<reference evidence="1" key="1">
    <citation type="submission" date="2023-10" db="EMBL/GenBank/DDBJ databases">
        <title>Genome assembly of Pristionchus species.</title>
        <authorList>
            <person name="Yoshida K."/>
            <person name="Sommer R.J."/>
        </authorList>
    </citation>
    <scope>NUCLEOTIDE SEQUENCE</scope>
    <source>
        <strain evidence="1">RS0144</strain>
    </source>
</reference>